<dbReference type="Proteomes" id="UP001597203">
    <property type="component" value="Unassembled WGS sequence"/>
</dbReference>
<comment type="caution">
    <text evidence="2">The sequence shown here is derived from an EMBL/GenBank/DDBJ whole genome shotgun (WGS) entry which is preliminary data.</text>
</comment>
<evidence type="ECO:0000313" key="3">
    <source>
        <dbReference type="Proteomes" id="UP001597203"/>
    </source>
</evidence>
<accession>A0ABW3P6E8</accession>
<feature type="region of interest" description="Disordered" evidence="1">
    <location>
        <begin position="78"/>
        <end position="99"/>
    </location>
</feature>
<dbReference type="RefSeq" id="WP_380911464.1">
    <property type="nucleotide sequence ID" value="NZ_JBHTLS010000126.1"/>
</dbReference>
<protein>
    <recommendedName>
        <fullName evidence="4">DUF922 domain-containing protein</fullName>
    </recommendedName>
</protein>
<evidence type="ECO:0008006" key="4">
    <source>
        <dbReference type="Google" id="ProtNLM"/>
    </source>
</evidence>
<name>A0ABW3P6E8_9SPHN</name>
<sequence>MSIALIALAVAAASHSVTIDHHGQRLGATYTARADVQAKTVGARAGTRMDGQRCHWTATIVVDRALDHGPAHARTISTDKRFSGSEPGACHPGRQPGETKIAQHRDAIQAHLLAVAQADRAPLLAELDSARALASN</sequence>
<proteinExistence type="predicted"/>
<organism evidence="2 3">
    <name type="scientific">Sphingobium olei</name>
    <dbReference type="NCBI Taxonomy" id="420955"/>
    <lineage>
        <taxon>Bacteria</taxon>
        <taxon>Pseudomonadati</taxon>
        <taxon>Pseudomonadota</taxon>
        <taxon>Alphaproteobacteria</taxon>
        <taxon>Sphingomonadales</taxon>
        <taxon>Sphingomonadaceae</taxon>
        <taxon>Sphingobium</taxon>
    </lineage>
</organism>
<gene>
    <name evidence="2" type="ORF">ACFQ24_11945</name>
</gene>
<reference evidence="3" key="1">
    <citation type="journal article" date="2019" name="Int. J. Syst. Evol. Microbiol.">
        <title>The Global Catalogue of Microorganisms (GCM) 10K type strain sequencing project: providing services to taxonomists for standard genome sequencing and annotation.</title>
        <authorList>
            <consortium name="The Broad Institute Genomics Platform"/>
            <consortium name="The Broad Institute Genome Sequencing Center for Infectious Disease"/>
            <person name="Wu L."/>
            <person name="Ma J."/>
        </authorList>
    </citation>
    <scope>NUCLEOTIDE SEQUENCE [LARGE SCALE GENOMIC DNA]</scope>
    <source>
        <strain evidence="3">CCUG 54329</strain>
    </source>
</reference>
<evidence type="ECO:0000256" key="1">
    <source>
        <dbReference type="SAM" id="MobiDB-lite"/>
    </source>
</evidence>
<keyword evidence="3" id="KW-1185">Reference proteome</keyword>
<evidence type="ECO:0000313" key="2">
    <source>
        <dbReference type="EMBL" id="MFD1105577.1"/>
    </source>
</evidence>
<dbReference type="EMBL" id="JBHTLS010000126">
    <property type="protein sequence ID" value="MFD1105577.1"/>
    <property type="molecule type" value="Genomic_DNA"/>
</dbReference>